<accession>A0ABR6JP86</accession>
<evidence type="ECO:0000313" key="2">
    <source>
        <dbReference type="Proteomes" id="UP000554726"/>
    </source>
</evidence>
<organism evidence="1 2">
    <name type="scientific">Xanthomonas cannabis</name>
    <dbReference type="NCBI Taxonomy" id="1885674"/>
    <lineage>
        <taxon>Bacteria</taxon>
        <taxon>Pseudomonadati</taxon>
        <taxon>Pseudomonadota</taxon>
        <taxon>Gammaproteobacteria</taxon>
        <taxon>Lysobacterales</taxon>
        <taxon>Lysobacteraceae</taxon>
        <taxon>Xanthomonas</taxon>
    </lineage>
</organism>
<gene>
    <name evidence="1" type="ORF">FHR60_003337</name>
</gene>
<comment type="caution">
    <text evidence="1">The sequence shown here is derived from an EMBL/GenBank/DDBJ whole genome shotgun (WGS) entry which is preliminary data.</text>
</comment>
<dbReference type="Proteomes" id="UP000554726">
    <property type="component" value="Unassembled WGS sequence"/>
</dbReference>
<proteinExistence type="predicted"/>
<keyword evidence="2" id="KW-1185">Reference proteome</keyword>
<dbReference type="InterPro" id="IPR015018">
    <property type="entry name" value="DUF1905"/>
</dbReference>
<dbReference type="EMBL" id="JACHNS010000007">
    <property type="protein sequence ID" value="MBB4594634.1"/>
    <property type="molecule type" value="Genomic_DNA"/>
</dbReference>
<dbReference type="Gene3D" id="2.40.30.100">
    <property type="entry name" value="AF2212/PG0164-like"/>
    <property type="match status" value="1"/>
</dbReference>
<dbReference type="Pfam" id="PF08922">
    <property type="entry name" value="DUF1905"/>
    <property type="match status" value="1"/>
</dbReference>
<protein>
    <recommendedName>
        <fullName evidence="3">DUF1905 domain-containing protein</fullName>
    </recommendedName>
</protein>
<evidence type="ECO:0008006" key="3">
    <source>
        <dbReference type="Google" id="ProtNLM"/>
    </source>
</evidence>
<sequence length="202" mass="21473">MWSVLQRCVWRSCGAMVRSMVNAVATICCKATLRAPAAPAGASWLFLVLPTAASDRLPTRSVVTVAGTLAGQRLQATLQPDGQGGHWLRVDRALQQAAGVAAGQTVALEIAPVDVEPEPVVPDDLHAALAAHPAARATWDDITAVARRDWIFWIVSGKKADTRARRVSTACDMLAAGKRRACCFDRSGMYSKSLAAPTPKAD</sequence>
<dbReference type="SUPFAM" id="SSF141694">
    <property type="entry name" value="AF2212/PG0164-like"/>
    <property type="match status" value="1"/>
</dbReference>
<dbReference type="Pfam" id="PF13376">
    <property type="entry name" value="OmdA"/>
    <property type="match status" value="1"/>
</dbReference>
<evidence type="ECO:0000313" key="1">
    <source>
        <dbReference type="EMBL" id="MBB4594634.1"/>
    </source>
</evidence>
<name>A0ABR6JP86_9XANT</name>
<dbReference type="InterPro" id="IPR037079">
    <property type="entry name" value="AF2212/PG0164-like_sf"/>
</dbReference>
<reference evidence="1 2" key="1">
    <citation type="submission" date="2020-08" db="EMBL/GenBank/DDBJ databases">
        <title>Studying the diversity of plant-associated saprophytic bacteria and their role in host health and plant-pathogen interactions.</title>
        <authorList>
            <person name="Potnis N."/>
        </authorList>
    </citation>
    <scope>NUCLEOTIDE SEQUENCE [LARGE SCALE GENOMIC DNA]</scope>
    <source>
        <strain evidence="1 2">F16</strain>
    </source>
</reference>